<dbReference type="GO" id="GO:0008171">
    <property type="term" value="F:O-methyltransferase activity"/>
    <property type="evidence" value="ECO:0007669"/>
    <property type="project" value="UniProtKB-UniRule"/>
</dbReference>
<dbReference type="GO" id="GO:0008173">
    <property type="term" value="F:RNA methyltransferase activity"/>
    <property type="evidence" value="ECO:0007669"/>
    <property type="project" value="UniProtKB-UniRule"/>
</dbReference>
<feature type="domain" description="Bin3-type SAM" evidence="7">
    <location>
        <begin position="1"/>
        <end position="238"/>
    </location>
</feature>
<keyword evidence="3 6" id="KW-0808">Transferase</keyword>
<keyword evidence="4 5" id="KW-0949">S-adenosyl-L-methionine</keyword>
<dbReference type="EC" id="2.1.1.-" evidence="6"/>
<accession>A0A034WMW8</accession>
<comment type="similarity">
    <text evidence="1 6">Belongs to the methyltransferase superfamily.</text>
</comment>
<gene>
    <name evidence="8" type="primary">BN3D2</name>
</gene>
<name>A0A034WMW8_BACDO</name>
<dbReference type="EMBL" id="GAKP01003285">
    <property type="protein sequence ID" value="JAC55667.1"/>
    <property type="molecule type" value="Transcribed_RNA"/>
</dbReference>
<proteinExistence type="inferred from homology"/>
<dbReference type="PANTHER" id="PTHR12315">
    <property type="entry name" value="BICOID-INTERACTING PROTEIN RELATED"/>
    <property type="match status" value="1"/>
</dbReference>
<dbReference type="InterPro" id="IPR039772">
    <property type="entry name" value="Bin3-like"/>
</dbReference>
<keyword evidence="2 6" id="KW-0489">Methyltransferase</keyword>
<evidence type="ECO:0000256" key="1">
    <source>
        <dbReference type="ARBA" id="ARBA00008361"/>
    </source>
</evidence>
<dbReference type="GO" id="GO:2000632">
    <property type="term" value="P:negative regulation of pre-miRNA processing"/>
    <property type="evidence" value="ECO:0007669"/>
    <property type="project" value="TreeGrafter"/>
</dbReference>
<dbReference type="InterPro" id="IPR010675">
    <property type="entry name" value="Bin3_C"/>
</dbReference>
<dbReference type="PANTHER" id="PTHR12315:SF1">
    <property type="entry name" value="RNA 5'-MONOPHOSPHATE METHYLTRANSFERASE"/>
    <property type="match status" value="1"/>
</dbReference>
<dbReference type="CDD" id="cd02440">
    <property type="entry name" value="AdoMet_MTases"/>
    <property type="match status" value="1"/>
</dbReference>
<evidence type="ECO:0000256" key="4">
    <source>
        <dbReference type="ARBA" id="ARBA00022691"/>
    </source>
</evidence>
<dbReference type="PROSITE" id="PS51515">
    <property type="entry name" value="BIN3_SAM"/>
    <property type="match status" value="1"/>
</dbReference>
<evidence type="ECO:0000256" key="2">
    <source>
        <dbReference type="ARBA" id="ARBA00022603"/>
    </source>
</evidence>
<evidence type="ECO:0000256" key="3">
    <source>
        <dbReference type="ARBA" id="ARBA00022679"/>
    </source>
</evidence>
<dbReference type="InterPro" id="IPR029063">
    <property type="entry name" value="SAM-dependent_MTases_sf"/>
</dbReference>
<evidence type="ECO:0000313" key="8">
    <source>
        <dbReference type="EMBL" id="JAC55667.1"/>
    </source>
</evidence>
<dbReference type="Gene3D" id="3.40.50.150">
    <property type="entry name" value="Vaccinia Virus protein VP39"/>
    <property type="match status" value="1"/>
</dbReference>
<protein>
    <recommendedName>
        <fullName evidence="6">RNA methyltransferase</fullName>
        <ecNumber evidence="6">2.1.1.-</ecNumber>
    </recommendedName>
</protein>
<reference evidence="8" key="1">
    <citation type="journal article" date="2014" name="BMC Genomics">
        <title>Characterizing the developmental transcriptome of the oriental fruit fly, Bactrocera dorsalis (Diptera: Tephritidae) through comparative genomic analysis with Drosophila melanogaster utilizing modENCODE datasets.</title>
        <authorList>
            <person name="Geib S.M."/>
            <person name="Calla B."/>
            <person name="Hall B."/>
            <person name="Hou S."/>
            <person name="Manoukis N.C."/>
        </authorList>
    </citation>
    <scope>NUCLEOTIDE SEQUENCE</scope>
    <source>
        <strain evidence="8">Punador</strain>
    </source>
</reference>
<organism evidence="8">
    <name type="scientific">Bactrocera dorsalis</name>
    <name type="common">Oriental fruit fly</name>
    <name type="synonym">Dacus dorsalis</name>
    <dbReference type="NCBI Taxonomy" id="27457"/>
    <lineage>
        <taxon>Eukaryota</taxon>
        <taxon>Metazoa</taxon>
        <taxon>Ecdysozoa</taxon>
        <taxon>Arthropoda</taxon>
        <taxon>Hexapoda</taxon>
        <taxon>Insecta</taxon>
        <taxon>Pterygota</taxon>
        <taxon>Neoptera</taxon>
        <taxon>Endopterygota</taxon>
        <taxon>Diptera</taxon>
        <taxon>Brachycera</taxon>
        <taxon>Muscomorpha</taxon>
        <taxon>Tephritoidea</taxon>
        <taxon>Tephritidae</taxon>
        <taxon>Bactrocera</taxon>
        <taxon>Bactrocera</taxon>
    </lineage>
</organism>
<evidence type="ECO:0000256" key="6">
    <source>
        <dbReference type="RuleBase" id="RU367087"/>
    </source>
</evidence>
<evidence type="ECO:0000256" key="5">
    <source>
        <dbReference type="PROSITE-ProRule" id="PRU00848"/>
    </source>
</evidence>
<dbReference type="OrthoDB" id="273070at2759"/>
<dbReference type="GO" id="GO:0005737">
    <property type="term" value="C:cytoplasm"/>
    <property type="evidence" value="ECO:0007669"/>
    <property type="project" value="TreeGrafter"/>
</dbReference>
<evidence type="ECO:0000259" key="7">
    <source>
        <dbReference type="PROSITE" id="PS51515"/>
    </source>
</evidence>
<dbReference type="Pfam" id="PF06859">
    <property type="entry name" value="Bin3"/>
    <property type="match status" value="1"/>
</dbReference>
<dbReference type="AlphaFoldDB" id="A0A034WMW8"/>
<dbReference type="SUPFAM" id="SSF53335">
    <property type="entry name" value="S-adenosyl-L-methionine-dependent methyltransferases"/>
    <property type="match status" value="1"/>
</dbReference>
<dbReference type="InterPro" id="IPR024160">
    <property type="entry name" value="BIN3_SAM-bd_dom"/>
</dbReference>
<dbReference type="GO" id="GO:0032259">
    <property type="term" value="P:methylation"/>
    <property type="evidence" value="ECO:0007669"/>
    <property type="project" value="UniProtKB-KW"/>
</dbReference>
<sequence>MEFRNNDPGAVQYGNFINYYNFNNAGQRLKLLPRDVWIGTESPQTGEAYLVLDIGCNAGNLTQLLYTFLNECVGTPHDRNIQILGVDIDSDLVKRAKTGNEFPSNVSYEHLDVMDSNESRKIDEYLHKWNRKTFDVVCTFSVTMWIHLNHGDDGLKLFLERLCDLAKLLVVEPQPWKCYQTALRRMKKAGDEFPLYKALQWRTNVEECIQVFLESSLGRKKVFECLPTRWQRRICFYR</sequence>